<dbReference type="PROSITE" id="PS50110">
    <property type="entry name" value="RESPONSE_REGULATORY"/>
    <property type="match status" value="1"/>
</dbReference>
<dbReference type="InterPro" id="IPR001789">
    <property type="entry name" value="Sig_transdc_resp-reg_receiver"/>
</dbReference>
<dbReference type="Pfam" id="PF00072">
    <property type="entry name" value="Response_reg"/>
    <property type="match status" value="1"/>
</dbReference>
<dbReference type="RefSeq" id="WP_321550007.1">
    <property type="nucleotide sequence ID" value="NZ_JAXIVS010000014.1"/>
</dbReference>
<evidence type="ECO:0000256" key="2">
    <source>
        <dbReference type="PROSITE-ProRule" id="PRU00169"/>
    </source>
</evidence>
<feature type="modified residue" description="4-aspartylphosphate" evidence="2">
    <location>
        <position position="60"/>
    </location>
</feature>
<dbReference type="SMART" id="SM00448">
    <property type="entry name" value="REC"/>
    <property type="match status" value="1"/>
</dbReference>
<dbReference type="EMBL" id="JAXIVS010000014">
    <property type="protein sequence ID" value="MDY7231294.1"/>
    <property type="molecule type" value="Genomic_DNA"/>
</dbReference>
<evidence type="ECO:0000256" key="1">
    <source>
        <dbReference type="ARBA" id="ARBA00022553"/>
    </source>
</evidence>
<dbReference type="InterPro" id="IPR011006">
    <property type="entry name" value="CheY-like_superfamily"/>
</dbReference>
<dbReference type="InterPro" id="IPR050595">
    <property type="entry name" value="Bact_response_regulator"/>
</dbReference>
<accession>A0ABU5HDV5</accession>
<evidence type="ECO:0000313" key="5">
    <source>
        <dbReference type="Proteomes" id="UP001291309"/>
    </source>
</evidence>
<comment type="caution">
    <text evidence="4">The sequence shown here is derived from an EMBL/GenBank/DDBJ whole genome shotgun (WGS) entry which is preliminary data.</text>
</comment>
<evidence type="ECO:0000259" key="3">
    <source>
        <dbReference type="PROSITE" id="PS50110"/>
    </source>
</evidence>
<reference evidence="4 5" key="1">
    <citation type="submission" date="2023-12" db="EMBL/GenBank/DDBJ databases">
        <title>the genome sequence of Hyalangium sp. s54d21.</title>
        <authorList>
            <person name="Zhang X."/>
        </authorList>
    </citation>
    <scope>NUCLEOTIDE SEQUENCE [LARGE SCALE GENOMIC DNA]</scope>
    <source>
        <strain evidence="5">s54d21</strain>
    </source>
</reference>
<dbReference type="Gene3D" id="3.40.50.2300">
    <property type="match status" value="1"/>
</dbReference>
<organism evidence="4 5">
    <name type="scientific">Hyalangium rubrum</name>
    <dbReference type="NCBI Taxonomy" id="3103134"/>
    <lineage>
        <taxon>Bacteria</taxon>
        <taxon>Pseudomonadati</taxon>
        <taxon>Myxococcota</taxon>
        <taxon>Myxococcia</taxon>
        <taxon>Myxococcales</taxon>
        <taxon>Cystobacterineae</taxon>
        <taxon>Archangiaceae</taxon>
        <taxon>Hyalangium</taxon>
    </lineage>
</organism>
<protein>
    <submittedName>
        <fullName evidence="4">Response regulator</fullName>
    </submittedName>
</protein>
<proteinExistence type="predicted"/>
<evidence type="ECO:0000313" key="4">
    <source>
        <dbReference type="EMBL" id="MDY7231294.1"/>
    </source>
</evidence>
<name>A0ABU5HDV5_9BACT</name>
<keyword evidence="5" id="KW-1185">Reference proteome</keyword>
<dbReference type="PANTHER" id="PTHR44591:SF3">
    <property type="entry name" value="RESPONSE REGULATORY DOMAIN-CONTAINING PROTEIN"/>
    <property type="match status" value="1"/>
</dbReference>
<dbReference type="CDD" id="cd17574">
    <property type="entry name" value="REC_OmpR"/>
    <property type="match status" value="1"/>
</dbReference>
<feature type="domain" description="Response regulatory" evidence="3">
    <location>
        <begin position="10"/>
        <end position="121"/>
    </location>
</feature>
<dbReference type="Proteomes" id="UP001291309">
    <property type="component" value="Unassembled WGS sequence"/>
</dbReference>
<keyword evidence="1 2" id="KW-0597">Phosphoprotein</keyword>
<gene>
    <name evidence="4" type="ORF">SYV04_33195</name>
</gene>
<dbReference type="SUPFAM" id="SSF52172">
    <property type="entry name" value="CheY-like"/>
    <property type="match status" value="1"/>
</dbReference>
<sequence>MSTGTPLKGSVLIVEDDEDIRAAMAELLEGEGFEVAVASNGLEGLEVLEQIHPPCLVLLDLMMPVMSGEDFLRHLRQHPAFNPVPVIIVTASGRQPLPGAQGILKKPFEIGDLFATVAAHCTT</sequence>
<dbReference type="PANTHER" id="PTHR44591">
    <property type="entry name" value="STRESS RESPONSE REGULATOR PROTEIN 1"/>
    <property type="match status" value="1"/>
</dbReference>